<evidence type="ECO:0000313" key="4">
    <source>
        <dbReference type="Proteomes" id="UP001218188"/>
    </source>
</evidence>
<proteinExistence type="predicted"/>
<dbReference type="EMBL" id="JARJCM010000089">
    <property type="protein sequence ID" value="KAJ7030621.1"/>
    <property type="molecule type" value="Genomic_DNA"/>
</dbReference>
<evidence type="ECO:0000256" key="1">
    <source>
        <dbReference type="SAM" id="MobiDB-lite"/>
    </source>
</evidence>
<keyword evidence="2" id="KW-0732">Signal</keyword>
<comment type="caution">
    <text evidence="3">The sequence shown here is derived from an EMBL/GenBank/DDBJ whole genome shotgun (WGS) entry which is preliminary data.</text>
</comment>
<keyword evidence="4" id="KW-1185">Reference proteome</keyword>
<organism evidence="3 4">
    <name type="scientific">Mycena alexandri</name>
    <dbReference type="NCBI Taxonomy" id="1745969"/>
    <lineage>
        <taxon>Eukaryota</taxon>
        <taxon>Fungi</taxon>
        <taxon>Dikarya</taxon>
        <taxon>Basidiomycota</taxon>
        <taxon>Agaricomycotina</taxon>
        <taxon>Agaricomycetes</taxon>
        <taxon>Agaricomycetidae</taxon>
        <taxon>Agaricales</taxon>
        <taxon>Marasmiineae</taxon>
        <taxon>Mycenaceae</taxon>
        <taxon>Mycena</taxon>
    </lineage>
</organism>
<evidence type="ECO:0000313" key="3">
    <source>
        <dbReference type="EMBL" id="KAJ7030621.1"/>
    </source>
</evidence>
<accession>A0AAD6X0S9</accession>
<sequence length="116" mass="12573">MLCSFVFSAAVSFQVLAGVSSIFLREFSAIFSDVRNTFQSGVLDVAAFIDSSTNKLNNGSSSRAPTPMSPLPGNSKASVPGLGTNAGDAIYYAIHRYFNQRPTHRRTNPALRPWTK</sequence>
<protein>
    <submittedName>
        <fullName evidence="3">Uncharacterized protein</fullName>
    </submittedName>
</protein>
<feature type="compositionally biased region" description="Polar residues" evidence="1">
    <location>
        <begin position="54"/>
        <end position="64"/>
    </location>
</feature>
<name>A0AAD6X0S9_9AGAR</name>
<feature type="chain" id="PRO_5042287903" evidence="2">
    <location>
        <begin position="22"/>
        <end position="116"/>
    </location>
</feature>
<feature type="region of interest" description="Disordered" evidence="1">
    <location>
        <begin position="54"/>
        <end position="79"/>
    </location>
</feature>
<gene>
    <name evidence="3" type="ORF">C8F04DRAFT_1113086</name>
</gene>
<evidence type="ECO:0000256" key="2">
    <source>
        <dbReference type="SAM" id="SignalP"/>
    </source>
</evidence>
<feature type="signal peptide" evidence="2">
    <location>
        <begin position="1"/>
        <end position="21"/>
    </location>
</feature>
<dbReference type="AlphaFoldDB" id="A0AAD6X0S9"/>
<dbReference type="Proteomes" id="UP001218188">
    <property type="component" value="Unassembled WGS sequence"/>
</dbReference>
<reference evidence="3" key="1">
    <citation type="submission" date="2023-03" db="EMBL/GenBank/DDBJ databases">
        <title>Massive genome expansion in bonnet fungi (Mycena s.s.) driven by repeated elements and novel gene families across ecological guilds.</title>
        <authorList>
            <consortium name="Lawrence Berkeley National Laboratory"/>
            <person name="Harder C.B."/>
            <person name="Miyauchi S."/>
            <person name="Viragh M."/>
            <person name="Kuo A."/>
            <person name="Thoen E."/>
            <person name="Andreopoulos B."/>
            <person name="Lu D."/>
            <person name="Skrede I."/>
            <person name="Drula E."/>
            <person name="Henrissat B."/>
            <person name="Morin E."/>
            <person name="Kohler A."/>
            <person name="Barry K."/>
            <person name="LaButti K."/>
            <person name="Morin E."/>
            <person name="Salamov A."/>
            <person name="Lipzen A."/>
            <person name="Mereny Z."/>
            <person name="Hegedus B."/>
            <person name="Baldrian P."/>
            <person name="Stursova M."/>
            <person name="Weitz H."/>
            <person name="Taylor A."/>
            <person name="Grigoriev I.V."/>
            <person name="Nagy L.G."/>
            <person name="Martin F."/>
            <person name="Kauserud H."/>
        </authorList>
    </citation>
    <scope>NUCLEOTIDE SEQUENCE</scope>
    <source>
        <strain evidence="3">CBHHK200</strain>
    </source>
</reference>